<feature type="domain" description="Copper resistance protein D" evidence="7">
    <location>
        <begin position="189"/>
        <end position="287"/>
    </location>
</feature>
<proteinExistence type="predicted"/>
<dbReference type="EMBL" id="JACGXN010000007">
    <property type="protein sequence ID" value="MBA8880432.1"/>
    <property type="molecule type" value="Genomic_DNA"/>
</dbReference>
<feature type="transmembrane region" description="Helical" evidence="6">
    <location>
        <begin position="227"/>
        <end position="247"/>
    </location>
</feature>
<comment type="subcellular location">
    <subcellularLocation>
        <location evidence="1">Cell membrane</location>
        <topology evidence="1">Multi-pass membrane protein</topology>
    </subcellularLocation>
</comment>
<dbReference type="Proteomes" id="UP000549052">
    <property type="component" value="Unassembled WGS sequence"/>
</dbReference>
<keyword evidence="3 6" id="KW-0812">Transmembrane</keyword>
<evidence type="ECO:0000256" key="1">
    <source>
        <dbReference type="ARBA" id="ARBA00004651"/>
    </source>
</evidence>
<feature type="transmembrane region" description="Helical" evidence="6">
    <location>
        <begin position="160"/>
        <end position="178"/>
    </location>
</feature>
<dbReference type="GO" id="GO:0006825">
    <property type="term" value="P:copper ion transport"/>
    <property type="evidence" value="ECO:0007669"/>
    <property type="project" value="InterPro"/>
</dbReference>
<evidence type="ECO:0000256" key="3">
    <source>
        <dbReference type="ARBA" id="ARBA00022692"/>
    </source>
</evidence>
<protein>
    <submittedName>
        <fullName evidence="8">Putative copper resistance protein D</fullName>
    </submittedName>
</protein>
<dbReference type="NCBIfam" id="NF033808">
    <property type="entry name" value="copper_CopD"/>
    <property type="match status" value="1"/>
</dbReference>
<feature type="transmembrane region" description="Helical" evidence="6">
    <location>
        <begin position="12"/>
        <end position="32"/>
    </location>
</feature>
<dbReference type="InterPro" id="IPR008457">
    <property type="entry name" value="Cu-R_CopD_dom"/>
</dbReference>
<keyword evidence="2" id="KW-1003">Cell membrane</keyword>
<dbReference type="RefSeq" id="WP_182551071.1">
    <property type="nucleotide sequence ID" value="NZ_JACGXN010000007.1"/>
</dbReference>
<feature type="transmembrane region" description="Helical" evidence="6">
    <location>
        <begin position="199"/>
        <end position="221"/>
    </location>
</feature>
<reference evidence="8 9" key="1">
    <citation type="submission" date="2020-07" db="EMBL/GenBank/DDBJ databases">
        <title>Genomic Encyclopedia of Type Strains, Phase IV (KMG-V): Genome sequencing to study the core and pangenomes of soil and plant-associated prokaryotes.</title>
        <authorList>
            <person name="Whitman W."/>
        </authorList>
    </citation>
    <scope>NUCLEOTIDE SEQUENCE [LARGE SCALE GENOMIC DNA]</scope>
    <source>
        <strain evidence="8 9">AN3</strain>
    </source>
</reference>
<feature type="transmembrane region" description="Helical" evidence="6">
    <location>
        <begin position="267"/>
        <end position="290"/>
    </location>
</feature>
<evidence type="ECO:0000256" key="2">
    <source>
        <dbReference type="ARBA" id="ARBA00022475"/>
    </source>
</evidence>
<evidence type="ECO:0000313" key="9">
    <source>
        <dbReference type="Proteomes" id="UP000549052"/>
    </source>
</evidence>
<organism evidence="8 9">
    <name type="scientific">Phyllobacterium myrsinacearum</name>
    <dbReference type="NCBI Taxonomy" id="28101"/>
    <lineage>
        <taxon>Bacteria</taxon>
        <taxon>Pseudomonadati</taxon>
        <taxon>Pseudomonadota</taxon>
        <taxon>Alphaproteobacteria</taxon>
        <taxon>Hyphomicrobiales</taxon>
        <taxon>Phyllobacteriaceae</taxon>
        <taxon>Phyllobacterium</taxon>
    </lineage>
</organism>
<feature type="transmembrane region" description="Helical" evidence="6">
    <location>
        <begin position="94"/>
        <end position="112"/>
    </location>
</feature>
<keyword evidence="9" id="KW-1185">Reference proteome</keyword>
<evidence type="ECO:0000256" key="5">
    <source>
        <dbReference type="ARBA" id="ARBA00023136"/>
    </source>
</evidence>
<feature type="transmembrane region" description="Helical" evidence="6">
    <location>
        <begin position="52"/>
        <end position="74"/>
    </location>
</feature>
<evidence type="ECO:0000313" key="8">
    <source>
        <dbReference type="EMBL" id="MBA8880432.1"/>
    </source>
</evidence>
<sequence length="294" mass="31222">MEPATALIFCRLVHYASTMFLWGAFAYLTLLVPKTLALDTGRRLHAARVAAILLALTSTFLALPLQAGAIGQGWSDAANLTTIRDVLFETSVGHSWLFQAATALLLIPALFLPVHKAHAVAAAASGLLLMSLALTGHAAMQEGWAGVAHQINDMAHVLAGGAWIGALVPVMLVLGKLYQPTLHASAQLALMRFSTAGHIAVALVIASGIVNTLLILGHIPADLSSPYQFLLLTKIVLVILLTALAIINRYVFVPRMRFDEASAVQAIWYGTLVEIVLGIAVLGLVAWFGMLEPA</sequence>
<keyword evidence="5 6" id="KW-0472">Membrane</keyword>
<evidence type="ECO:0000259" key="7">
    <source>
        <dbReference type="Pfam" id="PF05425"/>
    </source>
</evidence>
<comment type="caution">
    <text evidence="8">The sequence shown here is derived from an EMBL/GenBank/DDBJ whole genome shotgun (WGS) entry which is preliminary data.</text>
</comment>
<dbReference type="Pfam" id="PF05425">
    <property type="entry name" value="CopD"/>
    <property type="match status" value="1"/>
</dbReference>
<name>A0A839ENK8_9HYPH</name>
<dbReference type="InterPro" id="IPR047689">
    <property type="entry name" value="CopD"/>
</dbReference>
<dbReference type="AlphaFoldDB" id="A0A839ENK8"/>
<dbReference type="PANTHER" id="PTHR34820:SF4">
    <property type="entry name" value="INNER MEMBRANE PROTEIN YEBZ"/>
    <property type="match status" value="1"/>
</dbReference>
<keyword evidence="4 6" id="KW-1133">Transmembrane helix</keyword>
<evidence type="ECO:0000256" key="6">
    <source>
        <dbReference type="SAM" id="Phobius"/>
    </source>
</evidence>
<gene>
    <name evidence="8" type="ORF">FHW16_004152</name>
</gene>
<dbReference type="GO" id="GO:0005886">
    <property type="term" value="C:plasma membrane"/>
    <property type="evidence" value="ECO:0007669"/>
    <property type="project" value="UniProtKB-SubCell"/>
</dbReference>
<accession>A0A839ENK8</accession>
<dbReference type="InterPro" id="IPR032694">
    <property type="entry name" value="CopC/D"/>
</dbReference>
<dbReference type="PANTHER" id="PTHR34820">
    <property type="entry name" value="INNER MEMBRANE PROTEIN YEBZ"/>
    <property type="match status" value="1"/>
</dbReference>
<feature type="transmembrane region" description="Helical" evidence="6">
    <location>
        <begin position="119"/>
        <end position="140"/>
    </location>
</feature>
<evidence type="ECO:0000256" key="4">
    <source>
        <dbReference type="ARBA" id="ARBA00022989"/>
    </source>
</evidence>